<dbReference type="Proteomes" id="UP001152795">
    <property type="component" value="Unassembled WGS sequence"/>
</dbReference>
<dbReference type="GO" id="GO:0016874">
    <property type="term" value="F:ligase activity"/>
    <property type="evidence" value="ECO:0007669"/>
    <property type="project" value="UniProtKB-KW"/>
</dbReference>
<sequence length="175" mass="20192">MIRVNVPEVKDMSKTPVKDEQETGDNGVASDDDHNNTTESKDNTSDDVKGLYKVGDKVDAKDCDMGAWFEAEIVELSMDRSTEPTTVLYHVVYDGYEEDEVSKLSEKNVRPRASVKLPWNQLFVGQIVMANYNTDEPKERGFWYDVKITRKVSYFHERLNFCLFSVKFLRNFTVL</sequence>
<dbReference type="AlphaFoldDB" id="A0A6S7J1F3"/>
<feature type="domain" description="UHRF1 tandem tudor" evidence="2">
    <location>
        <begin position="50"/>
        <end position="151"/>
    </location>
</feature>
<dbReference type="Pfam" id="PF12148">
    <property type="entry name" value="TTD"/>
    <property type="match status" value="1"/>
</dbReference>
<dbReference type="InterPro" id="IPR014722">
    <property type="entry name" value="Rib_uL2_dom2"/>
</dbReference>
<dbReference type="EMBL" id="CACRXK020012567">
    <property type="protein sequence ID" value="CAB4023571.1"/>
    <property type="molecule type" value="Genomic_DNA"/>
</dbReference>
<dbReference type="Gene3D" id="2.30.30.30">
    <property type="match status" value="1"/>
</dbReference>
<accession>A0A6S7J1F3</accession>
<gene>
    <name evidence="3" type="ORF">PACLA_8A048929</name>
</gene>
<evidence type="ECO:0000256" key="1">
    <source>
        <dbReference type="SAM" id="MobiDB-lite"/>
    </source>
</evidence>
<proteinExistence type="predicted"/>
<reference evidence="3" key="1">
    <citation type="submission" date="2020-04" db="EMBL/GenBank/DDBJ databases">
        <authorList>
            <person name="Alioto T."/>
            <person name="Alioto T."/>
            <person name="Gomez Garrido J."/>
        </authorList>
    </citation>
    <scope>NUCLEOTIDE SEQUENCE</scope>
    <source>
        <strain evidence="3">A484AB</strain>
    </source>
</reference>
<evidence type="ECO:0000259" key="2">
    <source>
        <dbReference type="Pfam" id="PF12148"/>
    </source>
</evidence>
<evidence type="ECO:0000313" key="4">
    <source>
        <dbReference type="Proteomes" id="UP001152795"/>
    </source>
</evidence>
<protein>
    <submittedName>
        <fullName evidence="3">E3 ubiquitin- ligase UHRF1-like isoform X2</fullName>
    </submittedName>
</protein>
<dbReference type="InterPro" id="IPR021991">
    <property type="entry name" value="TTD_dom"/>
</dbReference>
<dbReference type="OrthoDB" id="2270193at2759"/>
<evidence type="ECO:0000313" key="3">
    <source>
        <dbReference type="EMBL" id="CAB4023571.1"/>
    </source>
</evidence>
<feature type="region of interest" description="Disordered" evidence="1">
    <location>
        <begin position="1"/>
        <end position="49"/>
    </location>
</feature>
<comment type="caution">
    <text evidence="3">The sequence shown here is derived from an EMBL/GenBank/DDBJ whole genome shotgun (WGS) entry which is preliminary data.</text>
</comment>
<feature type="compositionally biased region" description="Basic and acidic residues" evidence="1">
    <location>
        <begin position="31"/>
        <end position="49"/>
    </location>
</feature>
<organism evidence="3 4">
    <name type="scientific">Paramuricea clavata</name>
    <name type="common">Red gorgonian</name>
    <name type="synonym">Violescent sea-whip</name>
    <dbReference type="NCBI Taxonomy" id="317549"/>
    <lineage>
        <taxon>Eukaryota</taxon>
        <taxon>Metazoa</taxon>
        <taxon>Cnidaria</taxon>
        <taxon>Anthozoa</taxon>
        <taxon>Octocorallia</taxon>
        <taxon>Malacalcyonacea</taxon>
        <taxon>Plexauridae</taxon>
        <taxon>Paramuricea</taxon>
    </lineage>
</organism>
<keyword evidence="3" id="KW-0436">Ligase</keyword>
<dbReference type="Gene3D" id="2.30.30.140">
    <property type="match status" value="1"/>
</dbReference>
<dbReference type="CDD" id="cd20387">
    <property type="entry name" value="Tudor_UHRF_rpt1"/>
    <property type="match status" value="1"/>
</dbReference>
<feature type="compositionally biased region" description="Basic and acidic residues" evidence="1">
    <location>
        <begin position="8"/>
        <end position="21"/>
    </location>
</feature>
<name>A0A6S7J1F3_PARCT</name>
<keyword evidence="4" id="KW-1185">Reference proteome</keyword>